<dbReference type="PANTHER" id="PTHR30466">
    <property type="entry name" value="FLAVIN REDUCTASE"/>
    <property type="match status" value="1"/>
</dbReference>
<dbReference type="InterPro" id="IPR002563">
    <property type="entry name" value="Flavin_Rdtase-like_dom"/>
</dbReference>
<dbReference type="Proteomes" id="UP000198893">
    <property type="component" value="Unassembled WGS sequence"/>
</dbReference>
<evidence type="ECO:0000313" key="5">
    <source>
        <dbReference type="Proteomes" id="UP000198893"/>
    </source>
</evidence>
<dbReference type="SUPFAM" id="SSF50475">
    <property type="entry name" value="FMN-binding split barrel"/>
    <property type="match status" value="1"/>
</dbReference>
<dbReference type="AlphaFoldDB" id="A0A1H8PIB3"/>
<reference evidence="4 5" key="1">
    <citation type="submission" date="2016-10" db="EMBL/GenBank/DDBJ databases">
        <authorList>
            <person name="de Groot N.N."/>
        </authorList>
    </citation>
    <scope>NUCLEOTIDE SEQUENCE [LARGE SCALE GENOMIC DNA]</scope>
    <source>
        <strain evidence="4 5">DSM 27842</strain>
    </source>
</reference>
<dbReference type="PANTHER" id="PTHR30466:SF11">
    <property type="entry name" value="FLAVIN-DEPENDENT MONOOXYGENASE, REDUCTASE SUBUNIT HSAB"/>
    <property type="match status" value="1"/>
</dbReference>
<dbReference type="Gene3D" id="2.30.110.10">
    <property type="entry name" value="Electron Transport, Fmn-binding Protein, Chain A"/>
    <property type="match status" value="1"/>
</dbReference>
<evidence type="ECO:0000313" key="4">
    <source>
        <dbReference type="EMBL" id="SEO41655.1"/>
    </source>
</evidence>
<accession>A0A1H8PIB3</accession>
<dbReference type="EMBL" id="FODS01000005">
    <property type="protein sequence ID" value="SEO41655.1"/>
    <property type="molecule type" value="Genomic_DNA"/>
</dbReference>
<keyword evidence="5" id="KW-1185">Reference proteome</keyword>
<sequence>MARIFSPGPETERAYRDALGCFATGVTVITAATATGPIGMTANSFTSISLTPPLIAWSPSKSSQRFPFFAAARVFNIHVLGDWQKDLALDFARRADAFDRVAHEIGDGGLPLLTDCVSSFTCRQHAVHDGGDHVIVVGHVDTAIHRDGRPLIFSQGAFGGFSG</sequence>
<dbReference type="SMART" id="SM00903">
    <property type="entry name" value="Flavin_Reduct"/>
    <property type="match status" value="1"/>
</dbReference>
<dbReference type="Pfam" id="PF01613">
    <property type="entry name" value="Flavin_Reduct"/>
    <property type="match status" value="1"/>
</dbReference>
<proteinExistence type="inferred from homology"/>
<feature type="domain" description="Flavin reductase like" evidence="3">
    <location>
        <begin position="19"/>
        <end position="160"/>
    </location>
</feature>
<organism evidence="4 5">
    <name type="scientific">Salinihabitans flavidus</name>
    <dbReference type="NCBI Taxonomy" id="569882"/>
    <lineage>
        <taxon>Bacteria</taxon>
        <taxon>Pseudomonadati</taxon>
        <taxon>Pseudomonadota</taxon>
        <taxon>Alphaproteobacteria</taxon>
        <taxon>Rhodobacterales</taxon>
        <taxon>Roseobacteraceae</taxon>
        <taxon>Salinihabitans</taxon>
    </lineage>
</organism>
<evidence type="ECO:0000259" key="3">
    <source>
        <dbReference type="SMART" id="SM00903"/>
    </source>
</evidence>
<dbReference type="InterPro" id="IPR050268">
    <property type="entry name" value="NADH-dep_flavin_reductase"/>
</dbReference>
<dbReference type="GO" id="GO:0042602">
    <property type="term" value="F:riboflavin reductase (NADPH) activity"/>
    <property type="evidence" value="ECO:0007669"/>
    <property type="project" value="TreeGrafter"/>
</dbReference>
<dbReference type="InterPro" id="IPR012349">
    <property type="entry name" value="Split_barrel_FMN-bd"/>
</dbReference>
<dbReference type="RefSeq" id="WP_093116433.1">
    <property type="nucleotide sequence ID" value="NZ_FODS01000005.1"/>
</dbReference>
<evidence type="ECO:0000256" key="1">
    <source>
        <dbReference type="ARBA" id="ARBA00008898"/>
    </source>
</evidence>
<name>A0A1H8PIB3_9RHOB</name>
<gene>
    <name evidence="4" type="ORF">SAMN04490248_10515</name>
</gene>
<evidence type="ECO:0000256" key="2">
    <source>
        <dbReference type="ARBA" id="ARBA00023002"/>
    </source>
</evidence>
<keyword evidence="2" id="KW-0560">Oxidoreductase</keyword>
<comment type="similarity">
    <text evidence="1">Belongs to the non-flavoprotein flavin reductase family.</text>
</comment>
<dbReference type="GO" id="GO:0010181">
    <property type="term" value="F:FMN binding"/>
    <property type="evidence" value="ECO:0007669"/>
    <property type="project" value="InterPro"/>
</dbReference>
<dbReference type="OrthoDB" id="9792858at2"/>
<protein>
    <submittedName>
        <fullName evidence="4">NADH-FMN oxidoreductase RutF, flavin reductase (DIM6/NTAB) family</fullName>
    </submittedName>
</protein>
<dbReference type="STRING" id="569882.SAMN04490248_10515"/>